<evidence type="ECO:0000256" key="2">
    <source>
        <dbReference type="SAM" id="MobiDB-lite"/>
    </source>
</evidence>
<proteinExistence type="predicted"/>
<dbReference type="AlphaFoldDB" id="A0A3D5QD75"/>
<keyword evidence="3" id="KW-0472">Membrane</keyword>
<evidence type="ECO:0000313" key="6">
    <source>
        <dbReference type="Proteomes" id="UP000262325"/>
    </source>
</evidence>
<feature type="coiled-coil region" evidence="1">
    <location>
        <begin position="37"/>
        <end position="95"/>
    </location>
</feature>
<evidence type="ECO:0000256" key="3">
    <source>
        <dbReference type="SAM" id="Phobius"/>
    </source>
</evidence>
<feature type="domain" description="SPOR" evidence="4">
    <location>
        <begin position="154"/>
        <end position="234"/>
    </location>
</feature>
<feature type="region of interest" description="Disordered" evidence="2">
    <location>
        <begin position="122"/>
        <end position="154"/>
    </location>
</feature>
<keyword evidence="3" id="KW-0812">Transmembrane</keyword>
<comment type="caution">
    <text evidence="5">The sequence shown here is derived from an EMBL/GenBank/DDBJ whole genome shotgun (WGS) entry which is preliminary data.</text>
</comment>
<dbReference type="Pfam" id="PF05036">
    <property type="entry name" value="SPOR"/>
    <property type="match status" value="1"/>
</dbReference>
<dbReference type="SUPFAM" id="SSF110997">
    <property type="entry name" value="Sporulation related repeat"/>
    <property type="match status" value="1"/>
</dbReference>
<accession>A0A3D5QD75</accession>
<evidence type="ECO:0000256" key="1">
    <source>
        <dbReference type="SAM" id="Coils"/>
    </source>
</evidence>
<dbReference type="InterPro" id="IPR036680">
    <property type="entry name" value="SPOR-like_sf"/>
</dbReference>
<dbReference type="PROSITE" id="PS51724">
    <property type="entry name" value="SPOR"/>
    <property type="match status" value="1"/>
</dbReference>
<gene>
    <name evidence="5" type="ORF">DHM44_08925</name>
</gene>
<keyword evidence="1" id="KW-0175">Coiled coil</keyword>
<reference evidence="5 6" key="1">
    <citation type="journal article" date="2018" name="Nat. Biotechnol.">
        <title>A standardized bacterial taxonomy based on genome phylogeny substantially revises the tree of life.</title>
        <authorList>
            <person name="Parks D.H."/>
            <person name="Chuvochina M."/>
            <person name="Waite D.W."/>
            <person name="Rinke C."/>
            <person name="Skarshewski A."/>
            <person name="Chaumeil P.A."/>
            <person name="Hugenholtz P."/>
        </authorList>
    </citation>
    <scope>NUCLEOTIDE SEQUENCE [LARGE SCALE GENOMIC DNA]</scope>
    <source>
        <strain evidence="5">UBA8672</strain>
    </source>
</reference>
<sequence>MKDFDKIKEKKNSNDMRGIIVLSIIFLIAFALIVFAIIKLTNDYFDLKMKLKEAKQEDKVQLTDPGEGKSYQFTAQDNESVVKKTEEELQELSKMDISDDNTTAKTAKKQLKVKNEIKEEKVTSKPVEKKEATGDKESTAKETGSAAVSESTGEKEKGDFVVQILSVQSKSDAEREAEKLKNLVSDVYVARADLGSKGIWYRVRCCKNTSKKYATGIVNKIKSETRYKPIVLRSD</sequence>
<evidence type="ECO:0000259" key="4">
    <source>
        <dbReference type="PROSITE" id="PS51724"/>
    </source>
</evidence>
<evidence type="ECO:0000313" key="5">
    <source>
        <dbReference type="EMBL" id="HCW93791.1"/>
    </source>
</evidence>
<organism evidence="5 6">
    <name type="scientific">Flexistipes sinusarabici</name>
    <dbReference type="NCBI Taxonomy" id="2352"/>
    <lineage>
        <taxon>Bacteria</taxon>
        <taxon>Pseudomonadati</taxon>
        <taxon>Deferribacterota</taxon>
        <taxon>Deferribacteres</taxon>
        <taxon>Deferribacterales</taxon>
        <taxon>Flexistipitaceae</taxon>
        <taxon>Flexistipes</taxon>
    </lineage>
</organism>
<dbReference type="Gene3D" id="3.30.70.1070">
    <property type="entry name" value="Sporulation related repeat"/>
    <property type="match status" value="1"/>
</dbReference>
<feature type="compositionally biased region" description="Basic and acidic residues" evidence="2">
    <location>
        <begin position="122"/>
        <end position="140"/>
    </location>
</feature>
<feature type="transmembrane region" description="Helical" evidence="3">
    <location>
        <begin position="20"/>
        <end position="38"/>
    </location>
</feature>
<protein>
    <recommendedName>
        <fullName evidence="4">SPOR domain-containing protein</fullName>
    </recommendedName>
</protein>
<keyword evidence="3" id="KW-1133">Transmembrane helix</keyword>
<dbReference type="GO" id="GO:0042834">
    <property type="term" value="F:peptidoglycan binding"/>
    <property type="evidence" value="ECO:0007669"/>
    <property type="project" value="InterPro"/>
</dbReference>
<dbReference type="Proteomes" id="UP000262325">
    <property type="component" value="Unassembled WGS sequence"/>
</dbReference>
<name>A0A3D5QD75_FLESI</name>
<dbReference type="EMBL" id="DPPF01000186">
    <property type="protein sequence ID" value="HCW93791.1"/>
    <property type="molecule type" value="Genomic_DNA"/>
</dbReference>
<dbReference type="InterPro" id="IPR007730">
    <property type="entry name" value="SPOR-like_dom"/>
</dbReference>